<name>A0A6A3H9J1_9STRA</name>
<sequence>FKEETVLVEMEEVEHVLLEQEAVLV</sequence>
<accession>A0A6A3H9J1</accession>
<dbReference type="EMBL" id="QXFU01005071">
    <property type="protein sequence ID" value="KAE8965812.1"/>
    <property type="molecule type" value="Genomic_DNA"/>
</dbReference>
<dbReference type="AlphaFoldDB" id="A0A6A3H9J1"/>
<comment type="caution">
    <text evidence="1">The sequence shown here is derived from an EMBL/GenBank/DDBJ whole genome shotgun (WGS) entry which is preliminary data.</text>
</comment>
<protein>
    <submittedName>
        <fullName evidence="1">Uncharacterized protein</fullName>
    </submittedName>
</protein>
<gene>
    <name evidence="1" type="ORF">PR002_g28567</name>
</gene>
<feature type="non-terminal residue" evidence="1">
    <location>
        <position position="1"/>
    </location>
</feature>
<reference evidence="1 2" key="1">
    <citation type="submission" date="2018-09" db="EMBL/GenBank/DDBJ databases">
        <title>Genomic investigation of the strawberry pathogen Phytophthora fragariae indicates pathogenicity is determined by transcriptional variation in three key races.</title>
        <authorList>
            <person name="Adams T.M."/>
            <person name="Armitage A.D."/>
            <person name="Sobczyk M.K."/>
            <person name="Bates H.J."/>
            <person name="Dunwell J.M."/>
            <person name="Nellist C.F."/>
            <person name="Harrison R.J."/>
        </authorList>
    </citation>
    <scope>NUCLEOTIDE SEQUENCE [LARGE SCALE GENOMIC DNA]</scope>
    <source>
        <strain evidence="1 2">SCRP324</strain>
    </source>
</reference>
<evidence type="ECO:0000313" key="2">
    <source>
        <dbReference type="Proteomes" id="UP000435112"/>
    </source>
</evidence>
<dbReference type="Proteomes" id="UP000435112">
    <property type="component" value="Unassembled WGS sequence"/>
</dbReference>
<evidence type="ECO:0000313" key="1">
    <source>
        <dbReference type="EMBL" id="KAE8965812.1"/>
    </source>
</evidence>
<organism evidence="1 2">
    <name type="scientific">Phytophthora rubi</name>
    <dbReference type="NCBI Taxonomy" id="129364"/>
    <lineage>
        <taxon>Eukaryota</taxon>
        <taxon>Sar</taxon>
        <taxon>Stramenopiles</taxon>
        <taxon>Oomycota</taxon>
        <taxon>Peronosporomycetes</taxon>
        <taxon>Peronosporales</taxon>
        <taxon>Peronosporaceae</taxon>
        <taxon>Phytophthora</taxon>
    </lineage>
</organism>
<proteinExistence type="predicted"/>